<organism evidence="1 2">
    <name type="scientific">Nannocystis pusilla</name>
    <dbReference type="NCBI Taxonomy" id="889268"/>
    <lineage>
        <taxon>Bacteria</taxon>
        <taxon>Pseudomonadati</taxon>
        <taxon>Myxococcota</taxon>
        <taxon>Polyangia</taxon>
        <taxon>Nannocystales</taxon>
        <taxon>Nannocystaceae</taxon>
        <taxon>Nannocystis</taxon>
    </lineage>
</organism>
<comment type="caution">
    <text evidence="1">The sequence shown here is derived from an EMBL/GenBank/DDBJ whole genome shotgun (WGS) entry which is preliminary data.</text>
</comment>
<sequence length="341" mass="37021">MPPVPHEVLAAVASHVPAELVAPARFEAIAAWSRRLPPAFNWLGFECRLAEGDPRVDFAGCCEAWDGGRDQLLRALAAEPGLCAPGPAALVREWPHDPVLKDSPSVWLEFDFDGAGPPASFAFLCLDPACANTFRAHRGAERPPMAALLAAAERGSTLLLGHAPSAMCIDSLRRAAEALPPSGRALHVAATPHRGVDDLRVHVALLARDVPAWLRRIEWPGEIAAVERALAVIGDEFRQVGVQVAIGDRLRPLLGLEAYVARGPGDFPAWQRTFAALADERACDPTKTRALLDWWGHATVSLPGAPWRVAIHRQFYVKVIVEGDRLQAKGYLAIFPRYTLL</sequence>
<dbReference type="RefSeq" id="WP_224192380.1">
    <property type="nucleotide sequence ID" value="NZ_JAIRAU010000019.1"/>
</dbReference>
<evidence type="ECO:0000313" key="2">
    <source>
        <dbReference type="Proteomes" id="UP001139031"/>
    </source>
</evidence>
<evidence type="ECO:0000313" key="1">
    <source>
        <dbReference type="EMBL" id="MBZ5710610.1"/>
    </source>
</evidence>
<name>A0ABS7TQV4_9BACT</name>
<accession>A0ABS7TQV4</accession>
<dbReference type="Proteomes" id="UP001139031">
    <property type="component" value="Unassembled WGS sequence"/>
</dbReference>
<proteinExistence type="predicted"/>
<gene>
    <name evidence="1" type="ORF">K7C98_15220</name>
</gene>
<protein>
    <submittedName>
        <fullName evidence="1">Uncharacterized protein</fullName>
    </submittedName>
</protein>
<keyword evidence="2" id="KW-1185">Reference proteome</keyword>
<reference evidence="1" key="1">
    <citation type="submission" date="2021-08" db="EMBL/GenBank/DDBJ databases">
        <authorList>
            <person name="Stevens D.C."/>
        </authorList>
    </citation>
    <scope>NUCLEOTIDE SEQUENCE</scope>
    <source>
        <strain evidence="1">DSM 53165</strain>
    </source>
</reference>
<dbReference type="EMBL" id="JAIRAU010000019">
    <property type="protein sequence ID" value="MBZ5710610.1"/>
    <property type="molecule type" value="Genomic_DNA"/>
</dbReference>